<evidence type="ECO:0000313" key="2">
    <source>
        <dbReference type="EMBL" id="KAF0696692.1"/>
    </source>
</evidence>
<evidence type="ECO:0000313" key="4">
    <source>
        <dbReference type="Proteomes" id="UP000332933"/>
    </source>
</evidence>
<keyword evidence="4" id="KW-1185">Reference proteome</keyword>
<proteinExistence type="predicted"/>
<reference evidence="2" key="2">
    <citation type="submission" date="2019-06" db="EMBL/GenBank/DDBJ databases">
        <title>Genomics analysis of Aphanomyces spp. identifies a new class of oomycete effector associated with host adaptation.</title>
        <authorList>
            <person name="Gaulin E."/>
        </authorList>
    </citation>
    <scope>NUCLEOTIDE SEQUENCE</scope>
    <source>
        <strain evidence="2">CBS 578.67</strain>
    </source>
</reference>
<dbReference type="EMBL" id="VJMH01005376">
    <property type="protein sequence ID" value="KAF0696692.1"/>
    <property type="molecule type" value="Genomic_DNA"/>
</dbReference>
<reference evidence="3 4" key="1">
    <citation type="submission" date="2019-03" db="EMBL/GenBank/DDBJ databases">
        <authorList>
            <person name="Gaulin E."/>
            <person name="Dumas B."/>
        </authorList>
    </citation>
    <scope>NUCLEOTIDE SEQUENCE [LARGE SCALE GENOMIC DNA]</scope>
    <source>
        <strain evidence="3">CBS 568.67</strain>
    </source>
</reference>
<protein>
    <submittedName>
        <fullName evidence="3">Aste57867_12574 protein</fullName>
    </submittedName>
</protein>
<gene>
    <name evidence="3" type="primary">Aste57867_12574</name>
    <name evidence="2" type="ORF">As57867_012528</name>
    <name evidence="3" type="ORF">ASTE57867_12574</name>
</gene>
<organism evidence="3 4">
    <name type="scientific">Aphanomyces stellatus</name>
    <dbReference type="NCBI Taxonomy" id="120398"/>
    <lineage>
        <taxon>Eukaryota</taxon>
        <taxon>Sar</taxon>
        <taxon>Stramenopiles</taxon>
        <taxon>Oomycota</taxon>
        <taxon>Saprolegniomycetes</taxon>
        <taxon>Saprolegniales</taxon>
        <taxon>Verrucalvaceae</taxon>
        <taxon>Aphanomyces</taxon>
    </lineage>
</organism>
<evidence type="ECO:0000256" key="1">
    <source>
        <dbReference type="SAM" id="MobiDB-lite"/>
    </source>
</evidence>
<accession>A0A485KWA9</accession>
<name>A0A485KWA9_9STRA</name>
<dbReference type="EMBL" id="CAADRA010005397">
    <property type="protein sequence ID" value="VFT89425.1"/>
    <property type="molecule type" value="Genomic_DNA"/>
</dbReference>
<dbReference type="AlphaFoldDB" id="A0A485KWA9"/>
<evidence type="ECO:0000313" key="3">
    <source>
        <dbReference type="EMBL" id="VFT89425.1"/>
    </source>
</evidence>
<feature type="region of interest" description="Disordered" evidence="1">
    <location>
        <begin position="1"/>
        <end position="23"/>
    </location>
</feature>
<dbReference type="Proteomes" id="UP000332933">
    <property type="component" value="Unassembled WGS sequence"/>
</dbReference>
<sequence>MSTHAPTSSQHRKRQYETERKRRYRAGKRSELCILEEDIRRLKPELERLTVGASMPQMWREWVARAYHQRRASTEENKRLRDQLATSRDMQGILYRWVVSMLSRPTHMPRGTIPWLDSTLLANPVARQHGFIWLTDRLFYAAKLPQFTFDGNVDDVVRLDILTGNDGTEFLGTTTQWQTTVLASMSDVADCMWASLSDYTHSNFTTMETVQCSNQLLYMRLEDTLRHMNVCILLRRYDLANRVVIVRALVRDDECHPLRDPRQIQVHGFHWAVYEHIADDVTLLRSHVTQYVPVTTAGPLSLDQVTRMMHVQPHAAVQVVLAQLESHAQRLFVDETKHRYDDLNSRLDQRRIV</sequence>